<dbReference type="Proteomes" id="UP000324800">
    <property type="component" value="Unassembled WGS sequence"/>
</dbReference>
<comment type="caution">
    <text evidence="1">The sequence shown here is derived from an EMBL/GenBank/DDBJ whole genome shotgun (WGS) entry which is preliminary data.</text>
</comment>
<name>A0A5J4UU01_9EUKA</name>
<dbReference type="EMBL" id="SNRW01012231">
    <property type="protein sequence ID" value="KAA6374096.1"/>
    <property type="molecule type" value="Genomic_DNA"/>
</dbReference>
<dbReference type="AlphaFoldDB" id="A0A5J4UU01"/>
<gene>
    <name evidence="1" type="ORF">EZS28_030376</name>
</gene>
<evidence type="ECO:0000313" key="1">
    <source>
        <dbReference type="EMBL" id="KAA6374096.1"/>
    </source>
</evidence>
<sequence>ILSVNPVSNTGSSSIEVKVRSNSVYYNVLMEKICYCEVVQQHASVSQLEERHFI</sequence>
<organism evidence="1 2">
    <name type="scientific">Streblomastix strix</name>
    <dbReference type="NCBI Taxonomy" id="222440"/>
    <lineage>
        <taxon>Eukaryota</taxon>
        <taxon>Metamonada</taxon>
        <taxon>Preaxostyla</taxon>
        <taxon>Oxymonadida</taxon>
        <taxon>Streblomastigidae</taxon>
        <taxon>Streblomastix</taxon>
    </lineage>
</organism>
<protein>
    <submittedName>
        <fullName evidence="1">Uncharacterized protein</fullName>
    </submittedName>
</protein>
<evidence type="ECO:0000313" key="2">
    <source>
        <dbReference type="Proteomes" id="UP000324800"/>
    </source>
</evidence>
<reference evidence="1 2" key="1">
    <citation type="submission" date="2019-03" db="EMBL/GenBank/DDBJ databases">
        <title>Single cell metagenomics reveals metabolic interactions within the superorganism composed of flagellate Streblomastix strix and complex community of Bacteroidetes bacteria on its surface.</title>
        <authorList>
            <person name="Treitli S.C."/>
            <person name="Kolisko M."/>
            <person name="Husnik F."/>
            <person name="Keeling P."/>
            <person name="Hampl V."/>
        </authorList>
    </citation>
    <scope>NUCLEOTIDE SEQUENCE [LARGE SCALE GENOMIC DNA]</scope>
    <source>
        <strain evidence="1">ST1C</strain>
    </source>
</reference>
<accession>A0A5J4UU01</accession>
<proteinExistence type="predicted"/>
<feature type="non-terminal residue" evidence="1">
    <location>
        <position position="1"/>
    </location>
</feature>